<dbReference type="PANTHER" id="PTHR10660">
    <property type="entry name" value="PROTEASOME REGULATOR PA28"/>
    <property type="match status" value="1"/>
</dbReference>
<dbReference type="SUPFAM" id="SSF47216">
    <property type="entry name" value="Proteasome activator"/>
    <property type="match status" value="1"/>
</dbReference>
<dbReference type="EMBL" id="OU899036">
    <property type="protein sequence ID" value="CAH1732037.1"/>
    <property type="molecule type" value="Genomic_DNA"/>
</dbReference>
<reference evidence="6" key="1">
    <citation type="submission" date="2022-02" db="EMBL/GenBank/DDBJ databases">
        <authorList>
            <person name="King R."/>
        </authorList>
    </citation>
    <scope>NUCLEOTIDE SEQUENCE</scope>
</reference>
<dbReference type="Pfam" id="PF02252">
    <property type="entry name" value="PA28_C"/>
    <property type="match status" value="1"/>
</dbReference>
<dbReference type="FunFam" id="1.20.120.180:FF:000002">
    <property type="entry name" value="Proteasome activator complex subunit 1"/>
    <property type="match status" value="1"/>
</dbReference>
<gene>
    <name evidence="6" type="ORF">APHIGO_LOCUS8623</name>
</gene>
<dbReference type="InterPro" id="IPR003186">
    <property type="entry name" value="PA28_C"/>
</dbReference>
<accession>A0A9P0J9M1</accession>
<evidence type="ECO:0000256" key="3">
    <source>
        <dbReference type="ARBA" id="ARBA00037467"/>
    </source>
</evidence>
<comment type="similarity">
    <text evidence="1">Belongs to the PA28 family.</text>
</comment>
<comment type="function">
    <text evidence="3">Implicated in immunoproteasome assembly and required for efficient antigen processing. The PA28 activator complex enhances the generation of class I binding peptides by altering the cleavage pattern of the proteasome.</text>
</comment>
<dbReference type="InterPro" id="IPR036252">
    <property type="entry name" value="Proteasome_activ_sf"/>
</dbReference>
<reference evidence="6" key="2">
    <citation type="submission" date="2022-10" db="EMBL/GenBank/DDBJ databases">
        <authorList>
            <consortium name="ENA_rothamsted_submissions"/>
            <consortium name="culmorum"/>
            <person name="King R."/>
        </authorList>
    </citation>
    <scope>NUCLEOTIDE SEQUENCE</scope>
</reference>
<evidence type="ECO:0008006" key="8">
    <source>
        <dbReference type="Google" id="ProtNLM"/>
    </source>
</evidence>
<dbReference type="GO" id="GO:0005737">
    <property type="term" value="C:cytoplasm"/>
    <property type="evidence" value="ECO:0007669"/>
    <property type="project" value="TreeGrafter"/>
</dbReference>
<dbReference type="Gene3D" id="1.20.5.120">
    <property type="entry name" value="Proteasome activator pa28, N-terminal domain"/>
    <property type="match status" value="1"/>
</dbReference>
<protein>
    <recommendedName>
        <fullName evidence="8">Proteasome activator complex subunit 3</fullName>
    </recommendedName>
</protein>
<dbReference type="InterPro" id="IPR009077">
    <property type="entry name" value="Proteasome_activ_PA28"/>
</dbReference>
<evidence type="ECO:0000313" key="7">
    <source>
        <dbReference type="Proteomes" id="UP001154329"/>
    </source>
</evidence>
<dbReference type="OrthoDB" id="6591885at2759"/>
<dbReference type="GO" id="GO:0061136">
    <property type="term" value="P:regulation of proteasomal protein catabolic process"/>
    <property type="evidence" value="ECO:0007669"/>
    <property type="project" value="TreeGrafter"/>
</dbReference>
<dbReference type="GO" id="GO:0008537">
    <property type="term" value="C:proteasome activator complex"/>
    <property type="evidence" value="ECO:0007669"/>
    <property type="project" value="InterPro"/>
</dbReference>
<organism evidence="6 7">
    <name type="scientific">Aphis gossypii</name>
    <name type="common">Cotton aphid</name>
    <dbReference type="NCBI Taxonomy" id="80765"/>
    <lineage>
        <taxon>Eukaryota</taxon>
        <taxon>Metazoa</taxon>
        <taxon>Ecdysozoa</taxon>
        <taxon>Arthropoda</taxon>
        <taxon>Hexapoda</taxon>
        <taxon>Insecta</taxon>
        <taxon>Pterygota</taxon>
        <taxon>Neoptera</taxon>
        <taxon>Paraneoptera</taxon>
        <taxon>Hemiptera</taxon>
        <taxon>Sternorrhyncha</taxon>
        <taxon>Aphidomorpha</taxon>
        <taxon>Aphidoidea</taxon>
        <taxon>Aphididae</taxon>
        <taxon>Aphidini</taxon>
        <taxon>Aphis</taxon>
        <taxon>Aphis</taxon>
    </lineage>
</organism>
<dbReference type="InterPro" id="IPR003185">
    <property type="entry name" value="Proteasome_activ_PA28_N"/>
</dbReference>
<evidence type="ECO:0000256" key="1">
    <source>
        <dbReference type="ARBA" id="ARBA00005883"/>
    </source>
</evidence>
<proteinExistence type="inferred from homology"/>
<keyword evidence="2" id="KW-0647">Proteasome</keyword>
<evidence type="ECO:0000313" key="6">
    <source>
        <dbReference type="EMBL" id="CAH1732037.1"/>
    </source>
</evidence>
<keyword evidence="7" id="KW-1185">Reference proteome</keyword>
<evidence type="ECO:0000259" key="5">
    <source>
        <dbReference type="Pfam" id="PF02252"/>
    </source>
</evidence>
<dbReference type="PANTHER" id="PTHR10660:SF2">
    <property type="entry name" value="LD45860P"/>
    <property type="match status" value="1"/>
</dbReference>
<dbReference type="Proteomes" id="UP001154329">
    <property type="component" value="Chromosome 3"/>
</dbReference>
<dbReference type="GO" id="GO:2000045">
    <property type="term" value="P:regulation of G1/S transition of mitotic cell cycle"/>
    <property type="evidence" value="ECO:0007669"/>
    <property type="project" value="TreeGrafter"/>
</dbReference>
<dbReference type="GO" id="GO:0005654">
    <property type="term" value="C:nucleoplasm"/>
    <property type="evidence" value="ECO:0007669"/>
    <property type="project" value="TreeGrafter"/>
</dbReference>
<evidence type="ECO:0000256" key="2">
    <source>
        <dbReference type="ARBA" id="ARBA00022942"/>
    </source>
</evidence>
<dbReference type="Gene3D" id="1.20.120.180">
    <property type="entry name" value="Proteasome activator pa28, C-terminal domain"/>
    <property type="match status" value="1"/>
</dbReference>
<name>A0A9P0J9M1_APHGO</name>
<sequence length="214" mass="24436">MAQTEAVKQAKELHETLQADAENLLVQKFPERILHLNELLKMPEFEVASNVMKLECNKNSDFISGQTLIPSNKKIIEVMEIVKPNLKQLIDDAKALAMWVSLLIPKIEDGNNFGVSVQEETISAISDVEITTGKSLIQISHYNLFRAQLISKVCKYPLIEDYQYAVAELDERQCFFLSLAMHDARNSYSTMHELVIKNFDKIKKPRSSNNDCLY</sequence>
<dbReference type="Pfam" id="PF02251">
    <property type="entry name" value="PA28_N"/>
    <property type="match status" value="1"/>
</dbReference>
<dbReference type="InterPro" id="IPR036996">
    <property type="entry name" value="PA28_N_sf"/>
</dbReference>
<evidence type="ECO:0000259" key="4">
    <source>
        <dbReference type="Pfam" id="PF02251"/>
    </source>
</evidence>
<dbReference type="InterPro" id="IPR036997">
    <property type="entry name" value="PA28_C_sf"/>
</dbReference>
<feature type="domain" description="Proteasome activator PA28 C-terminal" evidence="5">
    <location>
        <begin position="69"/>
        <end position="211"/>
    </location>
</feature>
<feature type="domain" description="Proteasome activator PA28 N-terminal" evidence="4">
    <location>
        <begin position="5"/>
        <end position="48"/>
    </location>
</feature>
<dbReference type="AlphaFoldDB" id="A0A9P0J9M1"/>
<dbReference type="GO" id="GO:0061133">
    <property type="term" value="F:endopeptidase activator activity"/>
    <property type="evidence" value="ECO:0007669"/>
    <property type="project" value="TreeGrafter"/>
</dbReference>